<dbReference type="STRING" id="1886670.PTI45_01242"/>
<organism evidence="1 2">
    <name type="scientific">Paenibacillus nuruki</name>
    <dbReference type="NCBI Taxonomy" id="1886670"/>
    <lineage>
        <taxon>Bacteria</taxon>
        <taxon>Bacillati</taxon>
        <taxon>Bacillota</taxon>
        <taxon>Bacilli</taxon>
        <taxon>Bacillales</taxon>
        <taxon>Paenibacillaceae</taxon>
        <taxon>Paenibacillus</taxon>
    </lineage>
</organism>
<dbReference type="EMBL" id="MDER01000031">
    <property type="protein sequence ID" value="ODP29233.1"/>
    <property type="molecule type" value="Genomic_DNA"/>
</dbReference>
<accession>A0A1E3L6E2</accession>
<dbReference type="InterPro" id="IPR039498">
    <property type="entry name" value="NTP_transf_5"/>
</dbReference>
<evidence type="ECO:0000313" key="2">
    <source>
        <dbReference type="Proteomes" id="UP000094578"/>
    </source>
</evidence>
<name>A0A1E3L6E2_9BACL</name>
<keyword evidence="2" id="KW-1185">Reference proteome</keyword>
<gene>
    <name evidence="1" type="ORF">PTI45_01242</name>
</gene>
<evidence type="ECO:0008006" key="3">
    <source>
        <dbReference type="Google" id="ProtNLM"/>
    </source>
</evidence>
<sequence length="401" mass="46684">MNIDWDLDVQDFPVELKLLLELIDVETDAEAQAMIESSGRQINWQSFYSLTRHHRVYPTIHERLSHHPLSVLPKGMVQQLSVDYSRNALMMLQLSGKMKQVSEALDNKGIYALQLKGPALAEALYGSLSRRTSKDLDILVHPDHIEQAEEVLEQLGYTKTQEVSRIVSDWKWRQNHESFTHADTGTEVELHWRLNGDAGAEPSFYELWNRRQTLEFAGTDVHMLSNEDLMFYLTAHGARHAWFRLRWLADIDRLARMELDWDKLTALLRRYKCTHLVGQALILSAAMLNTPVSREMASLMSTDRPQDLARRVLIFIREKVSLCPEPESEILAQIYRNYLFSLRTPGQKAIFLARKMVPDTWDTQTLPLPKSLRFLYYPLHPFLLLHRRIQRRSALEREVGQ</sequence>
<dbReference type="InterPro" id="IPR043519">
    <property type="entry name" value="NT_sf"/>
</dbReference>
<proteinExistence type="predicted"/>
<reference evidence="1 2" key="1">
    <citation type="submission" date="2016-08" db="EMBL/GenBank/DDBJ databases">
        <title>Genome sequencing of Paenibacillus sp. TI45-13ar, isolated from Korean traditional nuruk.</title>
        <authorList>
            <person name="Kim S.-J."/>
        </authorList>
    </citation>
    <scope>NUCLEOTIDE SEQUENCE [LARGE SCALE GENOMIC DNA]</scope>
    <source>
        <strain evidence="1 2">TI45-13ar</strain>
    </source>
</reference>
<evidence type="ECO:0000313" key="1">
    <source>
        <dbReference type="EMBL" id="ODP29233.1"/>
    </source>
</evidence>
<dbReference type="Gene3D" id="3.30.460.40">
    <property type="match status" value="1"/>
</dbReference>
<dbReference type="AlphaFoldDB" id="A0A1E3L6E2"/>
<dbReference type="Proteomes" id="UP000094578">
    <property type="component" value="Unassembled WGS sequence"/>
</dbReference>
<dbReference type="RefSeq" id="WP_069326684.1">
    <property type="nucleotide sequence ID" value="NZ_MDER01000031.1"/>
</dbReference>
<protein>
    <recommendedName>
        <fullName evidence="3">Renal dipeptidase</fullName>
    </recommendedName>
</protein>
<comment type="caution">
    <text evidence="1">The sequence shown here is derived from an EMBL/GenBank/DDBJ whole genome shotgun (WGS) entry which is preliminary data.</text>
</comment>
<dbReference type="SUPFAM" id="SSF81301">
    <property type="entry name" value="Nucleotidyltransferase"/>
    <property type="match status" value="1"/>
</dbReference>
<dbReference type="Pfam" id="PF14907">
    <property type="entry name" value="NTP_transf_5"/>
    <property type="match status" value="1"/>
</dbReference>